<evidence type="ECO:0000256" key="3">
    <source>
        <dbReference type="ARBA" id="ARBA00009587"/>
    </source>
</evidence>
<dbReference type="PANTHER" id="PTHR31650">
    <property type="entry name" value="O-ACYLTRANSFERASE (WSD1-LIKE) FAMILY PROTEIN"/>
    <property type="match status" value="1"/>
</dbReference>
<evidence type="ECO:0000256" key="2">
    <source>
        <dbReference type="ARBA" id="ARBA00005189"/>
    </source>
</evidence>
<protein>
    <recommendedName>
        <fullName evidence="4">diacylglycerol O-acyltransferase</fullName>
        <ecNumber evidence="4">2.3.1.20</ecNumber>
    </recommendedName>
</protein>
<evidence type="ECO:0000256" key="8">
    <source>
        <dbReference type="ARBA" id="ARBA00023098"/>
    </source>
</evidence>
<dbReference type="Pfam" id="PF06974">
    <property type="entry name" value="WS_DGAT_C"/>
    <property type="match status" value="1"/>
</dbReference>
<evidence type="ECO:0000313" key="16">
    <source>
        <dbReference type="Proteomes" id="UP001107961"/>
    </source>
</evidence>
<dbReference type="NCBIfam" id="TIGR02946">
    <property type="entry name" value="acyl_WS_DGAT"/>
    <property type="match status" value="1"/>
</dbReference>
<dbReference type="InterPro" id="IPR045034">
    <property type="entry name" value="O-acyltransferase_WSD1-like"/>
</dbReference>
<organism evidence="15 16">
    <name type="scientific">Alloalcanivorax xenomutans</name>
    <dbReference type="NCBI Taxonomy" id="1094342"/>
    <lineage>
        <taxon>Bacteria</taxon>
        <taxon>Pseudomonadati</taxon>
        <taxon>Pseudomonadota</taxon>
        <taxon>Gammaproteobacteria</taxon>
        <taxon>Oceanospirillales</taxon>
        <taxon>Alcanivoracaceae</taxon>
        <taxon>Alloalcanivorax</taxon>
    </lineage>
</organism>
<feature type="domain" description="O-acyltransferase WSD1-like N-terminal" evidence="13">
    <location>
        <begin position="4"/>
        <end position="272"/>
    </location>
</feature>
<accession>A0A9Q3W9R6</accession>
<evidence type="ECO:0000256" key="10">
    <source>
        <dbReference type="ARBA" id="ARBA00048109"/>
    </source>
</evidence>
<dbReference type="AlphaFoldDB" id="A0A9Q3W9R6"/>
<evidence type="ECO:0000259" key="14">
    <source>
        <dbReference type="Pfam" id="PF06974"/>
    </source>
</evidence>
<evidence type="ECO:0000256" key="9">
    <source>
        <dbReference type="ARBA" id="ARBA00023315"/>
    </source>
</evidence>
<evidence type="ECO:0000256" key="5">
    <source>
        <dbReference type="ARBA" id="ARBA00022516"/>
    </source>
</evidence>
<name>A0A9Q3W9R6_9GAMM</name>
<gene>
    <name evidence="15" type="ORF">LZG35_19670</name>
</gene>
<keyword evidence="5" id="KW-0444">Lipid biosynthesis</keyword>
<feature type="coiled-coil region" evidence="11">
    <location>
        <begin position="447"/>
        <end position="477"/>
    </location>
</feature>
<keyword evidence="8" id="KW-0443">Lipid metabolism</keyword>
<comment type="similarity">
    <text evidence="3">Belongs to the long-chain O-acyltransferase family.</text>
</comment>
<evidence type="ECO:0000256" key="12">
    <source>
        <dbReference type="SAM" id="MobiDB-lite"/>
    </source>
</evidence>
<keyword evidence="7" id="KW-0319">Glycerol metabolism</keyword>
<evidence type="ECO:0000259" key="13">
    <source>
        <dbReference type="Pfam" id="PF03007"/>
    </source>
</evidence>
<dbReference type="GO" id="GO:0001666">
    <property type="term" value="P:response to hypoxia"/>
    <property type="evidence" value="ECO:0007669"/>
    <property type="project" value="TreeGrafter"/>
</dbReference>
<comment type="catalytic activity">
    <reaction evidence="10">
        <text>an acyl-CoA + a 1,2-diacyl-sn-glycerol = a triacyl-sn-glycerol + CoA</text>
        <dbReference type="Rhea" id="RHEA:10868"/>
        <dbReference type="ChEBI" id="CHEBI:17815"/>
        <dbReference type="ChEBI" id="CHEBI:57287"/>
        <dbReference type="ChEBI" id="CHEBI:58342"/>
        <dbReference type="ChEBI" id="CHEBI:64615"/>
        <dbReference type="EC" id="2.3.1.20"/>
    </reaction>
</comment>
<dbReference type="PANTHER" id="PTHR31650:SF1">
    <property type="entry name" value="WAX ESTER SYNTHASE_DIACYLGLYCEROL ACYLTRANSFERASE 4-RELATED"/>
    <property type="match status" value="1"/>
</dbReference>
<comment type="pathway">
    <text evidence="2">Lipid metabolism.</text>
</comment>
<keyword evidence="16" id="KW-1185">Reference proteome</keyword>
<keyword evidence="9" id="KW-0012">Acyltransferase</keyword>
<comment type="pathway">
    <text evidence="1">Glycerolipid metabolism; triacylglycerol biosynthesis.</text>
</comment>
<sequence>MEHLSSIDASFLHLETPETPMHVASLALVDAPEGDITDFYNKVKKLVGDRMHLSGVLTRKLAAMPFELAEPVWIEDHDIDLDYHIRHMTVRKPGTMQEFDQLIGRLHSMLLDRSRPLWEIYVIDGLESGQVGIYAKLHHSGIDGKAGMEFAKVLYDTTEEIRTVIPPRRSRGGAYQLGFAELLRAGFTNAAHQYRKLAGMMPVTANLWGKAANIMASQSMKSGERPLNLGMAPRTIFNDSITNQRSFARLTLSMDEVKALGKRAGGTINTVIMTMCSEALRGFLKDRGLLPKESLIAMVPASLRSADDDTMNNQVTMIRVDLATDIEDLRERFHAIHDSSEAGKSVVRELKEVLAVDFPVMGAPWFMTGLASLIGRSRLLNQMPAVGNVLISNVPGPPVPLYIAGARMQHYYPVSIPYHGSGLNITLHSYAGQLEFGITACRRMLPQDEAYELLERLEQALRKIEALPNEAAAAEAAAGEAKVDDTVPVKKKARAKTSTARKAPRRRKAATGKPSSAS</sequence>
<keyword evidence="11" id="KW-0175">Coiled coil</keyword>
<dbReference type="InterPro" id="IPR014292">
    <property type="entry name" value="Acyl_transf_WS/DGAT"/>
</dbReference>
<proteinExistence type="inferred from homology"/>
<dbReference type="GO" id="GO:0004144">
    <property type="term" value="F:diacylglycerol O-acyltransferase activity"/>
    <property type="evidence" value="ECO:0007669"/>
    <property type="project" value="UniProtKB-EC"/>
</dbReference>
<dbReference type="Proteomes" id="UP001107961">
    <property type="component" value="Unassembled WGS sequence"/>
</dbReference>
<dbReference type="GO" id="GO:0051701">
    <property type="term" value="P:biological process involved in interaction with host"/>
    <property type="evidence" value="ECO:0007669"/>
    <property type="project" value="TreeGrafter"/>
</dbReference>
<evidence type="ECO:0000256" key="11">
    <source>
        <dbReference type="SAM" id="Coils"/>
    </source>
</evidence>
<reference evidence="15" key="1">
    <citation type="submission" date="2022-01" db="EMBL/GenBank/DDBJ databases">
        <authorList>
            <person name="Karlyshev A.V."/>
            <person name="Jaspars M."/>
        </authorList>
    </citation>
    <scope>NUCLEOTIDE SEQUENCE</scope>
    <source>
        <strain evidence="15">AGSA3-2</strain>
    </source>
</reference>
<dbReference type="GO" id="GO:0005886">
    <property type="term" value="C:plasma membrane"/>
    <property type="evidence" value="ECO:0007669"/>
    <property type="project" value="TreeGrafter"/>
</dbReference>
<dbReference type="InterPro" id="IPR004255">
    <property type="entry name" value="O-acyltransferase_WSD1_N"/>
</dbReference>
<evidence type="ECO:0000256" key="7">
    <source>
        <dbReference type="ARBA" id="ARBA00022798"/>
    </source>
</evidence>
<dbReference type="GO" id="GO:0071731">
    <property type="term" value="P:response to nitric oxide"/>
    <property type="evidence" value="ECO:0007669"/>
    <property type="project" value="TreeGrafter"/>
</dbReference>
<dbReference type="GO" id="GO:0006071">
    <property type="term" value="P:glycerol metabolic process"/>
    <property type="evidence" value="ECO:0007669"/>
    <property type="project" value="UniProtKB-KW"/>
</dbReference>
<dbReference type="InterPro" id="IPR009721">
    <property type="entry name" value="O-acyltransferase_WSD1_C"/>
</dbReference>
<dbReference type="GO" id="GO:0019432">
    <property type="term" value="P:triglyceride biosynthetic process"/>
    <property type="evidence" value="ECO:0007669"/>
    <property type="project" value="TreeGrafter"/>
</dbReference>
<dbReference type="Pfam" id="PF03007">
    <property type="entry name" value="WS_DGAT_cat"/>
    <property type="match status" value="1"/>
</dbReference>
<keyword evidence="6" id="KW-0808">Transferase</keyword>
<evidence type="ECO:0000256" key="6">
    <source>
        <dbReference type="ARBA" id="ARBA00022679"/>
    </source>
</evidence>
<evidence type="ECO:0000256" key="1">
    <source>
        <dbReference type="ARBA" id="ARBA00004771"/>
    </source>
</evidence>
<dbReference type="EMBL" id="JAJVKT010000032">
    <property type="protein sequence ID" value="MCE7510863.1"/>
    <property type="molecule type" value="Genomic_DNA"/>
</dbReference>
<evidence type="ECO:0000313" key="15">
    <source>
        <dbReference type="EMBL" id="MCE7510863.1"/>
    </source>
</evidence>
<feature type="domain" description="O-acyltransferase WSD1 C-terminal" evidence="14">
    <location>
        <begin position="313"/>
        <end position="464"/>
    </location>
</feature>
<evidence type="ECO:0000256" key="4">
    <source>
        <dbReference type="ARBA" id="ARBA00013244"/>
    </source>
</evidence>
<dbReference type="RefSeq" id="WP_022996779.1">
    <property type="nucleotide sequence ID" value="NZ_CBDDTQ010000005.1"/>
</dbReference>
<comment type="caution">
    <text evidence="15">The sequence shown here is derived from an EMBL/GenBank/DDBJ whole genome shotgun (WGS) entry which is preliminary data.</text>
</comment>
<dbReference type="EC" id="2.3.1.20" evidence="4"/>
<dbReference type="GeneID" id="94686687"/>
<feature type="region of interest" description="Disordered" evidence="12">
    <location>
        <begin position="477"/>
        <end position="518"/>
    </location>
</feature>